<proteinExistence type="predicted"/>
<gene>
    <name evidence="1" type="ORF">C4N18_12990</name>
</gene>
<name>A0ABM6U6T7_FUSVA</name>
<dbReference type="RefSeq" id="WP_005948503.1">
    <property type="nucleotide sequence ID" value="NZ_CP028103.1"/>
</dbReference>
<organism evidence="1 2">
    <name type="scientific">Fusobacterium varium ATCC 27725</name>
    <dbReference type="NCBI Taxonomy" id="469618"/>
    <lineage>
        <taxon>Bacteria</taxon>
        <taxon>Fusobacteriati</taxon>
        <taxon>Fusobacteriota</taxon>
        <taxon>Fusobacteriia</taxon>
        <taxon>Fusobacteriales</taxon>
        <taxon>Fusobacteriaceae</taxon>
        <taxon>Fusobacterium</taxon>
    </lineage>
</organism>
<dbReference type="Proteomes" id="UP000241238">
    <property type="component" value="Chromosome"/>
</dbReference>
<protein>
    <recommendedName>
        <fullName evidence="3">Lipoprotein</fullName>
    </recommendedName>
</protein>
<dbReference type="PROSITE" id="PS51257">
    <property type="entry name" value="PROKAR_LIPOPROTEIN"/>
    <property type="match status" value="1"/>
</dbReference>
<keyword evidence="2" id="KW-1185">Reference proteome</keyword>
<evidence type="ECO:0000313" key="1">
    <source>
        <dbReference type="EMBL" id="AVQ32091.1"/>
    </source>
</evidence>
<evidence type="ECO:0008006" key="3">
    <source>
        <dbReference type="Google" id="ProtNLM"/>
    </source>
</evidence>
<evidence type="ECO:0000313" key="2">
    <source>
        <dbReference type="Proteomes" id="UP000241238"/>
    </source>
</evidence>
<dbReference type="GeneID" id="77468915"/>
<dbReference type="EMBL" id="CP028103">
    <property type="protein sequence ID" value="AVQ32091.1"/>
    <property type="molecule type" value="Genomic_DNA"/>
</dbReference>
<accession>A0ABM6U6T7</accession>
<sequence>MNYFKAICLISVFFLSTGCDNPYVKNKTPAANITQKTIPSKSTTKKTTKEKPAVKTTDYAVIHYISNTKYSKLKNELLADEMDKINSKVKKDDKVKVISLLSNDDTYSSQFQNLWNKFLALNIKGNPDSLINSQAMELAGKILLVKDEKITVIASEQENLYLTGALLYIKKNYPDFNKLDINIYAIESPISIGEYTKEYKKLHFKYYKIQDDKLIEDGRLKFLS</sequence>
<reference evidence="2" key="1">
    <citation type="journal article" date="2018" name="MSphere">
        <title>Fusobacterium Genomics Using MinION and Illumina Sequencing Enables Genome Completion and Correction.</title>
        <authorList>
            <person name="Todd S.M."/>
            <person name="Settlage R.E."/>
            <person name="Lahmers K.K."/>
            <person name="Slade D.J."/>
        </authorList>
    </citation>
    <scope>NUCLEOTIDE SEQUENCE [LARGE SCALE GENOMIC DNA]</scope>
    <source>
        <strain evidence="2">ATCC 27725</strain>
    </source>
</reference>